<feature type="compositionally biased region" description="Basic and acidic residues" evidence="1">
    <location>
        <begin position="105"/>
        <end position="118"/>
    </location>
</feature>
<keyword evidence="4" id="KW-1185">Reference proteome</keyword>
<comment type="caution">
    <text evidence="3">The sequence shown here is derived from an EMBL/GenBank/DDBJ whole genome shotgun (WGS) entry which is preliminary data.</text>
</comment>
<gene>
    <name evidence="3" type="ORF">VT52_005115</name>
</gene>
<evidence type="ECO:0000313" key="3">
    <source>
        <dbReference type="EMBL" id="OIK28629.1"/>
    </source>
</evidence>
<evidence type="ECO:0000256" key="1">
    <source>
        <dbReference type="SAM" id="MobiDB-lite"/>
    </source>
</evidence>
<dbReference type="AlphaFoldDB" id="A0A1J4Q642"/>
<organism evidence="3 4">
    <name type="scientific">Streptomyces malaysiense</name>
    <dbReference type="NCBI Taxonomy" id="1428626"/>
    <lineage>
        <taxon>Bacteria</taxon>
        <taxon>Bacillati</taxon>
        <taxon>Actinomycetota</taxon>
        <taxon>Actinomycetes</taxon>
        <taxon>Kitasatosporales</taxon>
        <taxon>Streptomycetaceae</taxon>
        <taxon>Streptomyces</taxon>
    </lineage>
</organism>
<feature type="compositionally biased region" description="Basic and acidic residues" evidence="1">
    <location>
        <begin position="66"/>
        <end position="87"/>
    </location>
</feature>
<name>A0A1J4Q642_9ACTN</name>
<keyword evidence="2" id="KW-0472">Membrane</keyword>
<reference evidence="3" key="1">
    <citation type="submission" date="2016-10" db="EMBL/GenBank/DDBJ databases">
        <title>Genome sequence of Streptomyces malaysiense MUSC 136.</title>
        <authorList>
            <person name="Lee L.-H."/>
            <person name="Ser H.-L."/>
        </authorList>
    </citation>
    <scope>NUCLEOTIDE SEQUENCE [LARGE SCALE GENOMIC DNA]</scope>
    <source>
        <strain evidence="3">MUSC 136</strain>
    </source>
</reference>
<evidence type="ECO:0000313" key="4">
    <source>
        <dbReference type="Proteomes" id="UP000034838"/>
    </source>
</evidence>
<feature type="region of interest" description="Disordered" evidence="1">
    <location>
        <begin position="1"/>
        <end position="149"/>
    </location>
</feature>
<sequence>MDAYDEDPGAARGPDGPAGARPPEKPGVPGDQRAPGSPESVAGPETAGAPETVERSETAGGPGRPEPLRTSEDTPGRLPEGEPKGESDGESAEGEPGRSPLGQEPGHEPVGEQPDGHEPTGQGGHELSGPTGHEPTGHESPSHQLPTPARRGLAALSPRYQAVAALAVAVIGVGVGVHLLMVFLSLAPQNTVSKEHGKAVEAWVFPEFEQNWKLFAPNPLQQNIAVQVRADVRMKDGSVSTTGWTDLSAQDGAAIKGNPAPSHTQQNELRRAWDFVTATHTADNRPVGMRGSLSEEYLRRIAVMRLYRTDPTRRIGVIQRVQVRSRTINVQPPSWSGERVPDKPVYRTLPWWTVSAAEAAGGVR</sequence>
<protein>
    <submittedName>
        <fullName evidence="3">Uncharacterized protein</fullName>
    </submittedName>
</protein>
<dbReference type="Proteomes" id="UP000034838">
    <property type="component" value="Unassembled WGS sequence"/>
</dbReference>
<feature type="transmembrane region" description="Helical" evidence="2">
    <location>
        <begin position="160"/>
        <end position="184"/>
    </location>
</feature>
<dbReference type="Pfam" id="PF19136">
    <property type="entry name" value="DUF5819"/>
    <property type="match status" value="1"/>
</dbReference>
<keyword evidence="2" id="KW-1133">Transmembrane helix</keyword>
<evidence type="ECO:0000256" key="2">
    <source>
        <dbReference type="SAM" id="Phobius"/>
    </source>
</evidence>
<dbReference type="EMBL" id="LBDA02000009">
    <property type="protein sequence ID" value="OIK28629.1"/>
    <property type="molecule type" value="Genomic_DNA"/>
</dbReference>
<accession>A0A1J4Q642</accession>
<proteinExistence type="predicted"/>
<dbReference type="InterPro" id="IPR043857">
    <property type="entry name" value="DUF5819"/>
</dbReference>
<keyword evidence="2" id="KW-0812">Transmembrane</keyword>
<feature type="compositionally biased region" description="Low complexity" evidence="1">
    <location>
        <begin position="10"/>
        <end position="21"/>
    </location>
</feature>
<dbReference type="OrthoDB" id="9342777at2"/>